<dbReference type="AlphaFoldDB" id="A0A6L2JA49"/>
<dbReference type="PANTHER" id="PTHR48462:SF1">
    <property type="entry name" value="PROTEIN, PUTATIVE-RELATED"/>
    <property type="match status" value="1"/>
</dbReference>
<comment type="caution">
    <text evidence="2">The sequence shown here is derived from an EMBL/GenBank/DDBJ whole genome shotgun (WGS) entry which is preliminary data.</text>
</comment>
<feature type="region of interest" description="Disordered" evidence="1">
    <location>
        <begin position="318"/>
        <end position="337"/>
    </location>
</feature>
<dbReference type="EMBL" id="BKCJ010000516">
    <property type="protein sequence ID" value="GEU33898.1"/>
    <property type="molecule type" value="Genomic_DNA"/>
</dbReference>
<evidence type="ECO:0000256" key="1">
    <source>
        <dbReference type="SAM" id="MobiDB-lite"/>
    </source>
</evidence>
<sequence>MNQLKVDTLTPELLAGPTYEPMKGFLEVVYKATTDQLDWVNPEGQQYLYNLLKPLPLIPDSRGHRVIPFDHFINNYLEYLRRGTSSRKYTTSVTKTKATDYGHIKWIKDLVPRTMWIQEPVGYGKHALWGISHWRRKRQQFYGFAVNRESARYVYSKSRIIAVIELKIIEWHNYKNLDWITVQRDDDKLYKFKEGDFKRLRIQDIEDMLLLLVQGKLTNLTVEERFAFNVSRRINGTLTDVRTALDDHLKGFEMKYLPKSIWRKSDKYRAAAMIQAIDKMLKTRRIIRSLERFVGGRLERYTKKDMAVLAIRQGQIQKPKSQARGKRKSKRKSNLAYTTKQKIPLPAKKEHPAKDVVGHARQHKISYFLLFVKLMSVGITNNSSGSCQEAFQARPLINGDVLNYAFLASRLQSASLQTKLLRHAGIFDSGPNFDDALCVFHTSMETEIMSNSSEIVAPKLMKKLADIYFTRVANTAKSTFSLSPPQMSLWKSQMEDHTSDWLRVVPISGLGQTMNDKTYLCVLYYWLGTPLFSVSKPFSACSRVFTGDMYGDHPVRRLILGWMGGRDKPLSPADMLLYSWDSGLDVCVDLTGSSPLTQTGMTDFVPGRAVIDAAKRKRVKYEAKCGAIGYGFPPFSFSSLRELEGDAIQFSSTDDDSFSFDKIDYVEASPPDSELVSSKVMEIVIPEVGGIKASNDNPIPFYDPIISGTPSNLTPSGESDFFLEVDAFLVVEDEFTSSQFPKSYLDPEGGMLLFEAFLNDDHSSDFKTKSSSTSLNSLLEETNNFDNSLPEFTTFSKVLFDAEYESDSSDDQSCSDEDVLDKIVLKPLCEEEIILMKIDQHPDNAESDLMESLRTYDSSLPISSKIDSLLEEFTGELTLLKSIPPRIDETDCDFEEDIRLIEKLLYDNSSPRPPEEFVSANSNAASESFSPSSILVKDSDSLIEEIDLFCTPDYPMPPGISFHFDILLFFRSPAKPPDGDTGILNIKMMGDVSDQKDFMHKLMITLAPHQEKSPDLLSHRCGTVKKFNTHRGHLNKCPMLIHGQNNPPLDVLLFHFYPP</sequence>
<organism evidence="2">
    <name type="scientific">Tanacetum cinerariifolium</name>
    <name type="common">Dalmatian daisy</name>
    <name type="synonym">Chrysanthemum cinerariifolium</name>
    <dbReference type="NCBI Taxonomy" id="118510"/>
    <lineage>
        <taxon>Eukaryota</taxon>
        <taxon>Viridiplantae</taxon>
        <taxon>Streptophyta</taxon>
        <taxon>Embryophyta</taxon>
        <taxon>Tracheophyta</taxon>
        <taxon>Spermatophyta</taxon>
        <taxon>Magnoliopsida</taxon>
        <taxon>eudicotyledons</taxon>
        <taxon>Gunneridae</taxon>
        <taxon>Pentapetalae</taxon>
        <taxon>asterids</taxon>
        <taxon>campanulids</taxon>
        <taxon>Asterales</taxon>
        <taxon>Asteraceae</taxon>
        <taxon>Asteroideae</taxon>
        <taxon>Anthemideae</taxon>
        <taxon>Anthemidinae</taxon>
        <taxon>Tanacetum</taxon>
    </lineage>
</organism>
<gene>
    <name evidence="2" type="ORF">Tci_005876</name>
</gene>
<feature type="compositionally biased region" description="Basic residues" evidence="1">
    <location>
        <begin position="321"/>
        <end position="333"/>
    </location>
</feature>
<protein>
    <submittedName>
        <fullName evidence="2">Uncharacterized protein</fullName>
    </submittedName>
</protein>
<dbReference type="PANTHER" id="PTHR48462">
    <property type="entry name" value="PROTEIN, PUTATIVE-RELATED"/>
    <property type="match status" value="1"/>
</dbReference>
<name>A0A6L2JA49_TANCI</name>
<proteinExistence type="predicted"/>
<evidence type="ECO:0000313" key="2">
    <source>
        <dbReference type="EMBL" id="GEU33898.1"/>
    </source>
</evidence>
<accession>A0A6L2JA49</accession>
<reference evidence="2" key="1">
    <citation type="journal article" date="2019" name="Sci. Rep.">
        <title>Draft genome of Tanacetum cinerariifolium, the natural source of mosquito coil.</title>
        <authorList>
            <person name="Yamashiro T."/>
            <person name="Shiraishi A."/>
            <person name="Satake H."/>
            <person name="Nakayama K."/>
        </authorList>
    </citation>
    <scope>NUCLEOTIDE SEQUENCE</scope>
</reference>